<organism evidence="3 4">
    <name type="scientific">Owenia fusiformis</name>
    <name type="common">Polychaete worm</name>
    <dbReference type="NCBI Taxonomy" id="6347"/>
    <lineage>
        <taxon>Eukaryota</taxon>
        <taxon>Metazoa</taxon>
        <taxon>Spiralia</taxon>
        <taxon>Lophotrochozoa</taxon>
        <taxon>Annelida</taxon>
        <taxon>Polychaeta</taxon>
        <taxon>Sedentaria</taxon>
        <taxon>Canalipalpata</taxon>
        <taxon>Sabellida</taxon>
        <taxon>Oweniida</taxon>
        <taxon>Oweniidae</taxon>
        <taxon>Owenia</taxon>
    </lineage>
</organism>
<evidence type="ECO:0000313" key="3">
    <source>
        <dbReference type="EMBL" id="CAH1788633.1"/>
    </source>
</evidence>
<keyword evidence="4" id="KW-1185">Reference proteome</keyword>
<sequence>MPSRKGNMAQDYYELLGIPKTASDADIKKAYRKLALKWHPDKNPNNKEGAEKKFKEVAEAYEVLSDKKKRDIYDRYGKDGLSNEGRSSTQDFNFGNFGHDFGSHQGFHSFHFRDPFDVFKEFFGGRDPFEDMFGRGSGRSDSMFQDSFPGFPGFQGGFHHNAFFNSGDPFASHQQGSGRQRTRQQPQQQQQQNRQRITGPGFGFNSFFSNQDPFGNFGSQTSFSSSTFSGPAMGGSFRSSSTSTKIVNGKKVVTKKVVENGIETVTVEEDGQMTLKTVNGEPQAIEYRH</sequence>
<dbReference type="FunFam" id="1.10.287.110:FF:000021">
    <property type="entry name" value="DnaJ (Hsp40) homolog, subfamily B, member 2"/>
    <property type="match status" value="1"/>
</dbReference>
<accession>A0A8J1UFW9</accession>
<dbReference type="Proteomes" id="UP000749559">
    <property type="component" value="Unassembled WGS sequence"/>
</dbReference>
<dbReference type="OrthoDB" id="10250354at2759"/>
<evidence type="ECO:0000256" key="1">
    <source>
        <dbReference type="ARBA" id="ARBA00023186"/>
    </source>
</evidence>
<feature type="compositionally biased region" description="Low complexity" evidence="2">
    <location>
        <begin position="174"/>
        <end position="196"/>
    </location>
</feature>
<evidence type="ECO:0000256" key="2">
    <source>
        <dbReference type="SAM" id="MobiDB-lite"/>
    </source>
</evidence>
<reference evidence="3" key="1">
    <citation type="submission" date="2022-03" db="EMBL/GenBank/DDBJ databases">
        <authorList>
            <person name="Martin C."/>
        </authorList>
    </citation>
    <scope>NUCLEOTIDE SEQUENCE</scope>
</reference>
<dbReference type="InterPro" id="IPR043183">
    <property type="entry name" value="DNJB2/6-like"/>
</dbReference>
<comment type="caution">
    <text evidence="3">The sequence shown here is derived from an EMBL/GenBank/DDBJ whole genome shotgun (WGS) entry which is preliminary data.</text>
</comment>
<dbReference type="PRINTS" id="PR00625">
    <property type="entry name" value="JDOMAIN"/>
</dbReference>
<dbReference type="GO" id="GO:0030544">
    <property type="term" value="F:Hsp70 protein binding"/>
    <property type="evidence" value="ECO:0007669"/>
    <property type="project" value="InterPro"/>
</dbReference>
<gene>
    <name evidence="3" type="ORF">OFUS_LOCUS14126</name>
</gene>
<dbReference type="InterPro" id="IPR036869">
    <property type="entry name" value="J_dom_sf"/>
</dbReference>
<proteinExistence type="predicted"/>
<dbReference type="PROSITE" id="PS00636">
    <property type="entry name" value="DNAJ_1"/>
    <property type="match status" value="1"/>
</dbReference>
<dbReference type="AlphaFoldDB" id="A0A8J1UFW9"/>
<dbReference type="InterPro" id="IPR001623">
    <property type="entry name" value="DnaJ_domain"/>
</dbReference>
<dbReference type="EMBL" id="CAIIXF020000007">
    <property type="protein sequence ID" value="CAH1788633.1"/>
    <property type="molecule type" value="Genomic_DNA"/>
</dbReference>
<dbReference type="Pfam" id="PF00226">
    <property type="entry name" value="DnaJ"/>
    <property type="match status" value="1"/>
</dbReference>
<dbReference type="PANTHER" id="PTHR45168:SF3">
    <property type="entry name" value="DNAJ HEAT SHOCK PROTEIN FAMILY (HSP40) MEMBER B2"/>
    <property type="match status" value="1"/>
</dbReference>
<protein>
    <submittedName>
        <fullName evidence="3">Uncharacterized protein</fullName>
    </submittedName>
</protein>
<keyword evidence="1" id="KW-0143">Chaperone</keyword>
<dbReference type="CDD" id="cd06257">
    <property type="entry name" value="DnaJ"/>
    <property type="match status" value="1"/>
</dbReference>
<dbReference type="PANTHER" id="PTHR45168">
    <property type="entry name" value="DNAJ HOMOLOG SUBFAMILY B MEMBER 2"/>
    <property type="match status" value="1"/>
</dbReference>
<evidence type="ECO:0000313" key="4">
    <source>
        <dbReference type="Proteomes" id="UP000749559"/>
    </source>
</evidence>
<dbReference type="Gene3D" id="1.10.287.110">
    <property type="entry name" value="DnaJ domain"/>
    <property type="match status" value="1"/>
</dbReference>
<name>A0A8J1UFW9_OWEFU</name>
<dbReference type="GO" id="GO:0005737">
    <property type="term" value="C:cytoplasm"/>
    <property type="evidence" value="ECO:0007669"/>
    <property type="project" value="UniProtKB-ARBA"/>
</dbReference>
<dbReference type="InterPro" id="IPR018253">
    <property type="entry name" value="DnaJ_domain_CS"/>
</dbReference>
<dbReference type="PROSITE" id="PS50076">
    <property type="entry name" value="DNAJ_2"/>
    <property type="match status" value="1"/>
</dbReference>
<dbReference type="SUPFAM" id="SSF46565">
    <property type="entry name" value="Chaperone J-domain"/>
    <property type="match status" value="1"/>
</dbReference>
<dbReference type="SMART" id="SM00271">
    <property type="entry name" value="DnaJ"/>
    <property type="match status" value="1"/>
</dbReference>
<dbReference type="GO" id="GO:0051082">
    <property type="term" value="F:unfolded protein binding"/>
    <property type="evidence" value="ECO:0007669"/>
    <property type="project" value="InterPro"/>
</dbReference>
<feature type="region of interest" description="Disordered" evidence="2">
    <location>
        <begin position="165"/>
        <end position="202"/>
    </location>
</feature>